<evidence type="ECO:0000256" key="1">
    <source>
        <dbReference type="SAM" id="Phobius"/>
    </source>
</evidence>
<reference evidence="2" key="1">
    <citation type="submission" date="2020-05" db="EMBL/GenBank/DDBJ databases">
        <authorList>
            <person name="Chiriac C."/>
            <person name="Salcher M."/>
            <person name="Ghai R."/>
            <person name="Kavagutti S V."/>
        </authorList>
    </citation>
    <scope>NUCLEOTIDE SEQUENCE</scope>
</reference>
<proteinExistence type="predicted"/>
<protein>
    <submittedName>
        <fullName evidence="2">Unannotated protein</fullName>
    </submittedName>
</protein>
<dbReference type="EMBL" id="CAEZTQ010000007">
    <property type="protein sequence ID" value="CAB4563773.1"/>
    <property type="molecule type" value="Genomic_DNA"/>
</dbReference>
<name>A0A6J6DNQ2_9ZZZZ</name>
<dbReference type="AlphaFoldDB" id="A0A6J6DNQ2"/>
<keyword evidence="1" id="KW-0472">Membrane</keyword>
<evidence type="ECO:0000313" key="2">
    <source>
        <dbReference type="EMBL" id="CAB4563773.1"/>
    </source>
</evidence>
<feature type="transmembrane region" description="Helical" evidence="1">
    <location>
        <begin position="35"/>
        <end position="55"/>
    </location>
</feature>
<organism evidence="2">
    <name type="scientific">freshwater metagenome</name>
    <dbReference type="NCBI Taxonomy" id="449393"/>
    <lineage>
        <taxon>unclassified sequences</taxon>
        <taxon>metagenomes</taxon>
        <taxon>ecological metagenomes</taxon>
    </lineage>
</organism>
<keyword evidence="1" id="KW-0812">Transmembrane</keyword>
<sequence length="157" mass="17446">MAVTFRFPSLLTPREHDETRQRPTLTLVPRSERRFVRVFAFFAVVVVAMGLVVALRVHMAQQQLRIDRLNYDISRARQHFDSLRAERASMQSPEFLISRAREMGMVPSVGSRIVEVPASVAADVAANVGKIDADVAGSIETPFDEFGRLKPAVVGAP</sequence>
<accession>A0A6J6DNQ2</accession>
<gene>
    <name evidence="2" type="ORF">UFOPK1704_00080</name>
</gene>
<keyword evidence="1" id="KW-1133">Transmembrane helix</keyword>